<dbReference type="AlphaFoldDB" id="A0A553GTN0"/>
<dbReference type="RefSeq" id="WP_143490332.1">
    <property type="nucleotide sequence ID" value="NZ_VJOY01000028.1"/>
</dbReference>
<sequence length="416" mass="46062">MRSLSRIRILSIATLCCGSASQAAEQSGFIEGSSANLVLRNFYINRAYTNDAHPQNKAEEWTQSFILDYRSGFTEGPVGFGVDVLGKLAIKLDGGRGTTGTLIPVRDDGRPADDFGRLGVAAKMRISKTELKVGELMPNTPVLAADDGRAIPQTFEGALLTSKEFDRLTLSAGQFRRSAARNDDSMEKLTLNQVSGFTSDRFNLAGGDYLINENRTLLRAWYGELEDIYGQKYLAVYHTQPLNEQVSLNAKLQYYWGDETGSAKAGDLDNRTFSSLVGVQAGAHTVSVGLQKISGDNGWFKVGNAAAGILVNDTFNNSYDNPHEKSWQVRYDLNFAPYGVPGLSFMTRYLKGTHVQTAQVDDGTEYGRESELAYVFQSGAFKDLSLRWRQSTLRRDFGTNEYDEHRLIINYPISLL</sequence>
<gene>
    <name evidence="5" type="ORF">FM069_20835</name>
</gene>
<protein>
    <submittedName>
        <fullName evidence="5">OprD family porin</fullName>
    </submittedName>
</protein>
<dbReference type="InterPro" id="IPR023614">
    <property type="entry name" value="Porin_dom_sf"/>
</dbReference>
<evidence type="ECO:0000313" key="6">
    <source>
        <dbReference type="Proteomes" id="UP000315235"/>
    </source>
</evidence>
<reference evidence="5 6" key="1">
    <citation type="submission" date="2019-07" db="EMBL/GenBank/DDBJ databases">
        <title>Pseudomonas mangiferae sp. nov., isolated from bark of mango tree in Thailand.</title>
        <authorList>
            <person name="Srisuk N."/>
            <person name="Anurat P."/>
        </authorList>
    </citation>
    <scope>NUCLEOTIDE SEQUENCE [LARGE SCALE GENOMIC DNA]</scope>
    <source>
        <strain evidence="5 6">DMKU_BBB3-04</strain>
    </source>
</reference>
<evidence type="ECO:0000313" key="5">
    <source>
        <dbReference type="EMBL" id="TRX72826.1"/>
    </source>
</evidence>
<keyword evidence="6" id="KW-1185">Reference proteome</keyword>
<dbReference type="GO" id="GO:0015288">
    <property type="term" value="F:porin activity"/>
    <property type="evidence" value="ECO:0007669"/>
    <property type="project" value="TreeGrafter"/>
</dbReference>
<dbReference type="InterPro" id="IPR005318">
    <property type="entry name" value="OM_porin_bac"/>
</dbReference>
<dbReference type="Proteomes" id="UP000315235">
    <property type="component" value="Unassembled WGS sequence"/>
</dbReference>
<feature type="signal peptide" evidence="4">
    <location>
        <begin position="1"/>
        <end position="23"/>
    </location>
</feature>
<proteinExistence type="inferred from homology"/>
<evidence type="ECO:0000256" key="4">
    <source>
        <dbReference type="SAM" id="SignalP"/>
    </source>
</evidence>
<dbReference type="PANTHER" id="PTHR34596">
    <property type="entry name" value="CHITOPORIN"/>
    <property type="match status" value="1"/>
</dbReference>
<dbReference type="PANTHER" id="PTHR34596:SF2">
    <property type="entry name" value="CHITOPORIN"/>
    <property type="match status" value="1"/>
</dbReference>
<evidence type="ECO:0000256" key="1">
    <source>
        <dbReference type="ARBA" id="ARBA00009075"/>
    </source>
</evidence>
<feature type="chain" id="PRO_5021988030" evidence="4">
    <location>
        <begin position="24"/>
        <end position="416"/>
    </location>
</feature>
<dbReference type="EMBL" id="VJOY01000028">
    <property type="protein sequence ID" value="TRX72826.1"/>
    <property type="molecule type" value="Genomic_DNA"/>
</dbReference>
<comment type="caution">
    <text evidence="5">The sequence shown here is derived from an EMBL/GenBank/DDBJ whole genome shotgun (WGS) entry which is preliminary data.</text>
</comment>
<organism evidence="5 6">
    <name type="scientific">Pseudomonas mangiferae</name>
    <dbReference type="NCBI Taxonomy" id="2593654"/>
    <lineage>
        <taxon>Bacteria</taxon>
        <taxon>Pseudomonadati</taxon>
        <taxon>Pseudomonadota</taxon>
        <taxon>Gammaproteobacteria</taxon>
        <taxon>Pseudomonadales</taxon>
        <taxon>Pseudomonadaceae</taxon>
        <taxon>Pseudomonas</taxon>
    </lineage>
</organism>
<evidence type="ECO:0000256" key="3">
    <source>
        <dbReference type="ARBA" id="ARBA00022729"/>
    </source>
</evidence>
<comment type="similarity">
    <text evidence="1">Belongs to the outer membrane porin (Opr) (TC 1.B.25) family.</text>
</comment>
<keyword evidence="2" id="KW-0813">Transport</keyword>
<evidence type="ECO:0000256" key="2">
    <source>
        <dbReference type="ARBA" id="ARBA00022448"/>
    </source>
</evidence>
<name>A0A553GTN0_9PSED</name>
<dbReference type="Gene3D" id="2.40.160.10">
    <property type="entry name" value="Porin"/>
    <property type="match status" value="1"/>
</dbReference>
<dbReference type="Pfam" id="PF03573">
    <property type="entry name" value="OprD"/>
    <property type="match status" value="1"/>
</dbReference>
<dbReference type="GO" id="GO:0016020">
    <property type="term" value="C:membrane"/>
    <property type="evidence" value="ECO:0007669"/>
    <property type="project" value="InterPro"/>
</dbReference>
<dbReference type="OrthoDB" id="6759120at2"/>
<keyword evidence="3 4" id="KW-0732">Signal</keyword>
<accession>A0A553GTN0</accession>